<evidence type="ECO:0008006" key="4">
    <source>
        <dbReference type="Google" id="ProtNLM"/>
    </source>
</evidence>
<dbReference type="PANTHER" id="PTHR35567">
    <property type="entry name" value="MALATE DEHYDROGENASE (AFU_ORTHOLOGUE AFUA_2G13800)"/>
    <property type="match status" value="1"/>
</dbReference>
<evidence type="ECO:0000313" key="2">
    <source>
        <dbReference type="EMBL" id="GJE92675.1"/>
    </source>
</evidence>
<feature type="chain" id="PRO_5040176497" description="Malate dehydrogenase" evidence="1">
    <location>
        <begin position="19"/>
        <end position="230"/>
    </location>
</feature>
<keyword evidence="3" id="KW-1185">Reference proteome</keyword>
<sequence>MFSTSIVACLAALLAVSAAPASRSECSTAGDTLNLPGSTSALPAPPAGDPSFIALGVGVQNYTCGATGTYTSTGAVAELFNLACADESAFNIITDVVSAAWQAAPASFTPQELISDLAVFHPAIVLGQHYFIANPTGGLSPKWDFTSASLAGHPDAFVVGARTGDVPAPTNPAVNVDWLSLKNASGDLATAIYRVQTRGGQPPTSCTLGTPDISVRYVSQYWFYGGSFAG</sequence>
<feature type="signal peptide" evidence="1">
    <location>
        <begin position="1"/>
        <end position="18"/>
    </location>
</feature>
<dbReference type="Proteomes" id="UP000703269">
    <property type="component" value="Unassembled WGS sequence"/>
</dbReference>
<dbReference type="EMBL" id="BPQB01000028">
    <property type="protein sequence ID" value="GJE92675.1"/>
    <property type="molecule type" value="Genomic_DNA"/>
</dbReference>
<dbReference type="PANTHER" id="PTHR35567:SF1">
    <property type="entry name" value="CONSERVED FUNGAL PROTEIN (AFU_ORTHOLOGUE AFUA_1G14230)"/>
    <property type="match status" value="1"/>
</dbReference>
<accession>A0A9P3GDD2</accession>
<dbReference type="AlphaFoldDB" id="A0A9P3GDD2"/>
<evidence type="ECO:0000313" key="3">
    <source>
        <dbReference type="Proteomes" id="UP000703269"/>
    </source>
</evidence>
<comment type="caution">
    <text evidence="2">The sequence shown here is derived from an EMBL/GenBank/DDBJ whole genome shotgun (WGS) entry which is preliminary data.</text>
</comment>
<protein>
    <recommendedName>
        <fullName evidence="4">Malate dehydrogenase</fullName>
    </recommendedName>
</protein>
<dbReference type="InterPro" id="IPR021851">
    <property type="entry name" value="DUF3455"/>
</dbReference>
<dbReference type="Pfam" id="PF11937">
    <property type="entry name" value="DUF3455"/>
    <property type="match status" value="1"/>
</dbReference>
<organism evidence="2 3">
    <name type="scientific">Phanerochaete sordida</name>
    <dbReference type="NCBI Taxonomy" id="48140"/>
    <lineage>
        <taxon>Eukaryota</taxon>
        <taxon>Fungi</taxon>
        <taxon>Dikarya</taxon>
        <taxon>Basidiomycota</taxon>
        <taxon>Agaricomycotina</taxon>
        <taxon>Agaricomycetes</taxon>
        <taxon>Polyporales</taxon>
        <taxon>Phanerochaetaceae</taxon>
        <taxon>Phanerochaete</taxon>
    </lineage>
</organism>
<keyword evidence="1" id="KW-0732">Signal</keyword>
<dbReference type="OrthoDB" id="1859733at2759"/>
<evidence type="ECO:0000256" key="1">
    <source>
        <dbReference type="SAM" id="SignalP"/>
    </source>
</evidence>
<proteinExistence type="predicted"/>
<name>A0A9P3GDD2_9APHY</name>
<gene>
    <name evidence="2" type="ORF">PsYK624_088300</name>
</gene>
<reference evidence="2 3" key="1">
    <citation type="submission" date="2021-08" db="EMBL/GenBank/DDBJ databases">
        <title>Draft Genome Sequence of Phanerochaete sordida strain YK-624.</title>
        <authorList>
            <person name="Mori T."/>
            <person name="Dohra H."/>
            <person name="Suzuki T."/>
            <person name="Kawagishi H."/>
            <person name="Hirai H."/>
        </authorList>
    </citation>
    <scope>NUCLEOTIDE SEQUENCE [LARGE SCALE GENOMIC DNA]</scope>
    <source>
        <strain evidence="2 3">YK-624</strain>
    </source>
</reference>